<protein>
    <recommendedName>
        <fullName evidence="1">non-specific serine/threonine protein kinase</fullName>
        <ecNumber evidence="1">2.7.11.1</ecNumber>
    </recommendedName>
</protein>
<dbReference type="PROSITE" id="PS00107">
    <property type="entry name" value="PROTEIN_KINASE_ATP"/>
    <property type="match status" value="1"/>
</dbReference>
<evidence type="ECO:0000259" key="11">
    <source>
        <dbReference type="PROSITE" id="PS50011"/>
    </source>
</evidence>
<keyword evidence="4 9" id="KW-0547">Nucleotide-binding</keyword>
<feature type="compositionally biased region" description="Low complexity" evidence="10">
    <location>
        <begin position="191"/>
        <end position="209"/>
    </location>
</feature>
<evidence type="ECO:0000256" key="1">
    <source>
        <dbReference type="ARBA" id="ARBA00012513"/>
    </source>
</evidence>
<dbReference type="Gene3D" id="1.10.510.10">
    <property type="entry name" value="Transferase(Phosphotransferase) domain 1"/>
    <property type="match status" value="1"/>
</dbReference>
<evidence type="ECO:0000256" key="8">
    <source>
        <dbReference type="ARBA" id="ARBA00048679"/>
    </source>
</evidence>
<feature type="region of interest" description="Disordered" evidence="10">
    <location>
        <begin position="535"/>
        <end position="571"/>
    </location>
</feature>
<dbReference type="InterPro" id="IPR000719">
    <property type="entry name" value="Prot_kinase_dom"/>
</dbReference>
<keyword evidence="3" id="KW-0808">Transferase</keyword>
<dbReference type="GO" id="GO:0005829">
    <property type="term" value="C:cytosol"/>
    <property type="evidence" value="ECO:0007669"/>
    <property type="project" value="TreeGrafter"/>
</dbReference>
<dbReference type="InterPro" id="IPR011009">
    <property type="entry name" value="Kinase-like_dom_sf"/>
</dbReference>
<feature type="region of interest" description="Disordered" evidence="10">
    <location>
        <begin position="720"/>
        <end position="799"/>
    </location>
</feature>
<comment type="caution">
    <text evidence="12">The sequence shown here is derived from an EMBL/GenBank/DDBJ whole genome shotgun (WGS) entry which is preliminary data.</text>
</comment>
<dbReference type="SUPFAM" id="SSF56112">
    <property type="entry name" value="Protein kinase-like (PK-like)"/>
    <property type="match status" value="1"/>
</dbReference>
<reference evidence="12 13" key="1">
    <citation type="journal article" date="2011" name="PLoS Pathog.">
        <title>Endophytic Life Strategies Decoded by Genome and Transcriptome Analyses of the Mutualistic Root Symbiont Piriformospora indica.</title>
        <authorList>
            <person name="Zuccaro A."/>
            <person name="Lahrmann U."/>
            <person name="Guldener U."/>
            <person name="Langen G."/>
            <person name="Pfiffi S."/>
            <person name="Biedenkopf D."/>
            <person name="Wong P."/>
            <person name="Samans B."/>
            <person name="Grimm C."/>
            <person name="Basiewicz M."/>
            <person name="Murat C."/>
            <person name="Martin F."/>
            <person name="Kogel K.H."/>
        </authorList>
    </citation>
    <scope>NUCLEOTIDE SEQUENCE [LARGE SCALE GENOMIC DNA]</scope>
    <source>
        <strain evidence="12 13">DSM 11827</strain>
    </source>
</reference>
<proteinExistence type="predicted"/>
<dbReference type="Pfam" id="PF00069">
    <property type="entry name" value="Pkinase"/>
    <property type="match status" value="1"/>
</dbReference>
<dbReference type="InParanoid" id="G4TD30"/>
<feature type="region of interest" description="Disordered" evidence="10">
    <location>
        <begin position="893"/>
        <end position="914"/>
    </location>
</feature>
<feature type="compositionally biased region" description="Pro residues" evidence="10">
    <location>
        <begin position="71"/>
        <end position="82"/>
    </location>
</feature>
<feature type="compositionally biased region" description="Polar residues" evidence="10">
    <location>
        <begin position="103"/>
        <end position="113"/>
    </location>
</feature>
<dbReference type="STRING" id="1109443.G4TD30"/>
<dbReference type="PANTHER" id="PTHR24343:SF137">
    <property type="entry name" value="SERINE_THREONINE-PROTEIN KINASE HRK1"/>
    <property type="match status" value="1"/>
</dbReference>
<evidence type="ECO:0000256" key="6">
    <source>
        <dbReference type="ARBA" id="ARBA00022840"/>
    </source>
</evidence>
<dbReference type="SMART" id="SM00220">
    <property type="entry name" value="S_TKc"/>
    <property type="match status" value="1"/>
</dbReference>
<feature type="region of interest" description="Disordered" evidence="10">
    <location>
        <begin position="1"/>
        <end position="139"/>
    </location>
</feature>
<evidence type="ECO:0000256" key="10">
    <source>
        <dbReference type="SAM" id="MobiDB-lite"/>
    </source>
</evidence>
<evidence type="ECO:0000313" key="13">
    <source>
        <dbReference type="Proteomes" id="UP000007148"/>
    </source>
</evidence>
<evidence type="ECO:0000256" key="7">
    <source>
        <dbReference type="ARBA" id="ARBA00047899"/>
    </source>
</evidence>
<dbReference type="eggNOG" id="KOG0590">
    <property type="taxonomic scope" value="Eukaryota"/>
</dbReference>
<organism evidence="12 13">
    <name type="scientific">Serendipita indica (strain DSM 11827)</name>
    <name type="common">Root endophyte fungus</name>
    <name type="synonym">Piriformospora indica</name>
    <dbReference type="NCBI Taxonomy" id="1109443"/>
    <lineage>
        <taxon>Eukaryota</taxon>
        <taxon>Fungi</taxon>
        <taxon>Dikarya</taxon>
        <taxon>Basidiomycota</taxon>
        <taxon>Agaricomycotina</taxon>
        <taxon>Agaricomycetes</taxon>
        <taxon>Sebacinales</taxon>
        <taxon>Serendipitaceae</taxon>
        <taxon>Serendipita</taxon>
    </lineage>
</organism>
<dbReference type="EMBL" id="CAFZ01000050">
    <property type="protein sequence ID" value="CCA69226.1"/>
    <property type="molecule type" value="Genomic_DNA"/>
</dbReference>
<keyword evidence="13" id="KW-1185">Reference proteome</keyword>
<evidence type="ECO:0000256" key="3">
    <source>
        <dbReference type="ARBA" id="ARBA00022679"/>
    </source>
</evidence>
<evidence type="ECO:0000256" key="5">
    <source>
        <dbReference type="ARBA" id="ARBA00022777"/>
    </source>
</evidence>
<dbReference type="InterPro" id="IPR008271">
    <property type="entry name" value="Ser/Thr_kinase_AS"/>
</dbReference>
<dbReference type="HOGENOM" id="CLU_000288_82_0_1"/>
<dbReference type="GO" id="GO:0004674">
    <property type="term" value="F:protein serine/threonine kinase activity"/>
    <property type="evidence" value="ECO:0007669"/>
    <property type="project" value="UniProtKB-KW"/>
</dbReference>
<feature type="compositionally biased region" description="Basic residues" evidence="10">
    <location>
        <begin position="262"/>
        <end position="274"/>
    </location>
</feature>
<dbReference type="EC" id="2.7.11.1" evidence="1"/>
<dbReference type="OrthoDB" id="6513151at2759"/>
<dbReference type="PANTHER" id="PTHR24343">
    <property type="entry name" value="SERINE/THREONINE KINASE"/>
    <property type="match status" value="1"/>
</dbReference>
<evidence type="ECO:0000256" key="4">
    <source>
        <dbReference type="ARBA" id="ARBA00022741"/>
    </source>
</evidence>
<name>G4TD30_SERID</name>
<feature type="domain" description="Protein kinase" evidence="11">
    <location>
        <begin position="309"/>
        <end position="602"/>
    </location>
</feature>
<feature type="binding site" evidence="9">
    <location>
        <position position="340"/>
    </location>
    <ligand>
        <name>ATP</name>
        <dbReference type="ChEBI" id="CHEBI:30616"/>
    </ligand>
</feature>
<keyword evidence="5 12" id="KW-0418">Kinase</keyword>
<evidence type="ECO:0000256" key="2">
    <source>
        <dbReference type="ARBA" id="ARBA00022527"/>
    </source>
</evidence>
<feature type="compositionally biased region" description="Basic residues" evidence="10">
    <location>
        <begin position="130"/>
        <end position="139"/>
    </location>
</feature>
<feature type="region of interest" description="Disordered" evidence="10">
    <location>
        <begin position="168"/>
        <end position="295"/>
    </location>
</feature>
<evidence type="ECO:0000256" key="9">
    <source>
        <dbReference type="PROSITE-ProRule" id="PRU10141"/>
    </source>
</evidence>
<sequence>MATLVSPSPLPATPSLEAPPSHPPQPSAASTGPGSPNEPPPPTATDFAAHESSQALKPNAPALTVQAASPSPKPSPALPPASPSGTSTPNHKFTLSRPRLGSRKSSTPNTSLPNIEPTEGTMTPGENGHNTHHVRHKSSHHLGAINDLKRFLNHHLQHGGASHYVASKSVEGSGTNTPGQGSDTSNDGTPSGRRSSFFGSSASSVHAHSNGTNTPHRSHGILGFTMIHPKEKQPAKGSQTPDGSQTSLSTIQDGAKTPSAHHQVHASNHRHRHSSTGTNTPSGHKDSGGHTPHQSLEDATHATMTKKYGKWGKVLGSGAGGTVRLIKGKAKDGGTIYAVKEFRQRKPGESEREYHKKVTAEFCVGSTLKHSNIIETIEIVSDHGHFYEVMEYAPFDLFSVVMSGQMSRPEIYCVFRQIVDGVDYLHGMGLAHRDLKLDNCVMTKQNVVKIIDFGTAVVFHYPGKAPTKATGIVGSDPYLAPEVLSGRAYDPQKSDVWSIAMIFLCMLLRRFPWKLPDAKKDINFRSFVHTHPDLSVRPVRTAPPSQAGTPPREDSVSAVEESKSNSSMTSSFCNDSLLAGTDTDTNVTTPTSTIEAEHHRAYASLSPVDALHSHPHKMHHSASASTLPAFLGPEVHKVESPQDLDPSVIEMKRPTLMTESAPVTPAITTMTQDGVVSAAPLVIPPSNSTPTHSNTGIIAQRRKPIVQALSMSALPEPARAPLAKSPLGASPTNAAPSTAREESPKDSPSTVTVPPSAISPPASAVEGSSPAKSVDKRTHAAGNSKDSAATTIRRERVNSNADLPTESIFRLLPRETRGALRRMMHVEPYGRCTLSDLLIGTGKSKGLVCKCGGSICGGDLNRHHSPSEDDGCEVVELEDDGDDWVKNIITCSQPGVHPDHSHVQPPSEEKKKFF</sequence>
<dbReference type="InterPro" id="IPR017441">
    <property type="entry name" value="Protein_kinase_ATP_BS"/>
</dbReference>
<feature type="compositionally biased region" description="Low complexity" evidence="10">
    <location>
        <begin position="747"/>
        <end position="765"/>
    </location>
</feature>
<dbReference type="GO" id="GO:0005524">
    <property type="term" value="F:ATP binding"/>
    <property type="evidence" value="ECO:0007669"/>
    <property type="project" value="UniProtKB-UniRule"/>
</dbReference>
<feature type="compositionally biased region" description="Polar residues" evidence="10">
    <location>
        <begin position="170"/>
        <end position="189"/>
    </location>
</feature>
<dbReference type="OMA" id="NDLLCGC"/>
<keyword evidence="6 9" id="KW-0067">ATP-binding</keyword>
<accession>G4TD30</accession>
<dbReference type="AlphaFoldDB" id="G4TD30"/>
<comment type="catalytic activity">
    <reaction evidence="7">
        <text>L-threonyl-[protein] + ATP = O-phospho-L-threonyl-[protein] + ADP + H(+)</text>
        <dbReference type="Rhea" id="RHEA:46608"/>
        <dbReference type="Rhea" id="RHEA-COMP:11060"/>
        <dbReference type="Rhea" id="RHEA-COMP:11605"/>
        <dbReference type="ChEBI" id="CHEBI:15378"/>
        <dbReference type="ChEBI" id="CHEBI:30013"/>
        <dbReference type="ChEBI" id="CHEBI:30616"/>
        <dbReference type="ChEBI" id="CHEBI:61977"/>
        <dbReference type="ChEBI" id="CHEBI:456216"/>
        <dbReference type="EC" id="2.7.11.1"/>
    </reaction>
</comment>
<feature type="compositionally biased region" description="Basic and acidic residues" evidence="10">
    <location>
        <begin position="897"/>
        <end position="914"/>
    </location>
</feature>
<dbReference type="PROSITE" id="PS50011">
    <property type="entry name" value="PROTEIN_KINASE_DOM"/>
    <property type="match status" value="1"/>
</dbReference>
<feature type="compositionally biased region" description="Basic and acidic residues" evidence="10">
    <location>
        <begin position="551"/>
        <end position="563"/>
    </location>
</feature>
<dbReference type="PROSITE" id="PS00108">
    <property type="entry name" value="PROTEIN_KINASE_ST"/>
    <property type="match status" value="1"/>
</dbReference>
<keyword evidence="2" id="KW-0723">Serine/threonine-protein kinase</keyword>
<feature type="compositionally biased region" description="Polar residues" evidence="10">
    <location>
        <begin position="236"/>
        <end position="252"/>
    </location>
</feature>
<evidence type="ECO:0000313" key="12">
    <source>
        <dbReference type="EMBL" id="CCA69226.1"/>
    </source>
</evidence>
<gene>
    <name evidence="12" type="ORF">PIIN_03126</name>
</gene>
<dbReference type="Proteomes" id="UP000007148">
    <property type="component" value="Unassembled WGS sequence"/>
</dbReference>
<comment type="catalytic activity">
    <reaction evidence="8">
        <text>L-seryl-[protein] + ATP = O-phospho-L-seryl-[protein] + ADP + H(+)</text>
        <dbReference type="Rhea" id="RHEA:17989"/>
        <dbReference type="Rhea" id="RHEA-COMP:9863"/>
        <dbReference type="Rhea" id="RHEA-COMP:11604"/>
        <dbReference type="ChEBI" id="CHEBI:15378"/>
        <dbReference type="ChEBI" id="CHEBI:29999"/>
        <dbReference type="ChEBI" id="CHEBI:30616"/>
        <dbReference type="ChEBI" id="CHEBI:83421"/>
        <dbReference type="ChEBI" id="CHEBI:456216"/>
        <dbReference type="EC" id="2.7.11.1"/>
    </reaction>
</comment>